<dbReference type="EMBL" id="JBHUDB010000002">
    <property type="protein sequence ID" value="MFD1570077.1"/>
    <property type="molecule type" value="Genomic_DNA"/>
</dbReference>
<comment type="caution">
    <text evidence="3">The sequence shown here is derived from an EMBL/GenBank/DDBJ whole genome shotgun (WGS) entry which is preliminary data.</text>
</comment>
<evidence type="ECO:0000313" key="3">
    <source>
        <dbReference type="EMBL" id="MFD1570077.1"/>
    </source>
</evidence>
<dbReference type="AlphaFoldDB" id="A0ABD6BZQ0"/>
<feature type="domain" description="DUF6884" evidence="2">
    <location>
        <begin position="11"/>
        <end position="135"/>
    </location>
</feature>
<evidence type="ECO:0000313" key="4">
    <source>
        <dbReference type="Proteomes" id="UP001597185"/>
    </source>
</evidence>
<protein>
    <submittedName>
        <fullName evidence="3">DUF6884 domain-containing protein</fullName>
    </submittedName>
</protein>
<dbReference type="RefSeq" id="WP_256397112.1">
    <property type="nucleotide sequence ID" value="NZ_JANHDL010000004.1"/>
</dbReference>
<accession>A0ABD6BZQ0</accession>
<name>A0ABD6BZQ0_9EURY</name>
<proteinExistence type="predicted"/>
<reference evidence="3 4" key="1">
    <citation type="journal article" date="2019" name="Int. J. Syst. Evol. Microbiol.">
        <title>The Global Catalogue of Microorganisms (GCM) 10K type strain sequencing project: providing services to taxonomists for standard genome sequencing and annotation.</title>
        <authorList>
            <consortium name="The Broad Institute Genomics Platform"/>
            <consortium name="The Broad Institute Genome Sequencing Center for Infectious Disease"/>
            <person name="Wu L."/>
            <person name="Ma J."/>
        </authorList>
    </citation>
    <scope>NUCLEOTIDE SEQUENCE [LARGE SCALE GENOMIC DNA]</scope>
    <source>
        <strain evidence="3 4">CGMCC 1.12689</strain>
    </source>
</reference>
<evidence type="ECO:0000259" key="2">
    <source>
        <dbReference type="Pfam" id="PF21818"/>
    </source>
</evidence>
<sequence>MSDQTVVGITACSKSKSVDDDFQGKIEAQHLYDSWLFDSRRDALEANCDEWAIFSGKFGYVEPDEKLPWYDQQISELPEDEQWELAEEVAGNVGHADKVLILMGRDYAEKLKDALDASVTIWDPLEGVQLFDQRGKLKELADGTDPTGQTTFAELDNE</sequence>
<gene>
    <name evidence="3" type="ORF">ACFR9T_05685</name>
</gene>
<dbReference type="Pfam" id="PF21818">
    <property type="entry name" value="DUF6884"/>
    <property type="match status" value="1"/>
</dbReference>
<dbReference type="InterPro" id="IPR049251">
    <property type="entry name" value="DUF6884"/>
</dbReference>
<evidence type="ECO:0000256" key="1">
    <source>
        <dbReference type="SAM" id="MobiDB-lite"/>
    </source>
</evidence>
<dbReference type="Proteomes" id="UP001597185">
    <property type="component" value="Unassembled WGS sequence"/>
</dbReference>
<feature type="region of interest" description="Disordered" evidence="1">
    <location>
        <begin position="139"/>
        <end position="158"/>
    </location>
</feature>
<keyword evidence="4" id="KW-1185">Reference proteome</keyword>
<organism evidence="3 4">
    <name type="scientific">Halorubrum laminariae</name>
    <dbReference type="NCBI Taxonomy" id="1433523"/>
    <lineage>
        <taxon>Archaea</taxon>
        <taxon>Methanobacteriati</taxon>
        <taxon>Methanobacteriota</taxon>
        <taxon>Stenosarchaea group</taxon>
        <taxon>Halobacteria</taxon>
        <taxon>Halobacteriales</taxon>
        <taxon>Haloferacaceae</taxon>
        <taxon>Halorubrum</taxon>
    </lineage>
</organism>